<dbReference type="InterPro" id="IPR002816">
    <property type="entry name" value="TraB/PrgY/GumN_fam"/>
</dbReference>
<dbReference type="Proteomes" id="UP000321323">
    <property type="component" value="Chromosome"/>
</dbReference>
<dbReference type="EMBL" id="CP136508">
    <property type="protein sequence ID" value="WUR14587.1"/>
    <property type="molecule type" value="Genomic_DNA"/>
</dbReference>
<dbReference type="CDD" id="cd14789">
    <property type="entry name" value="Tiki"/>
    <property type="match status" value="1"/>
</dbReference>
<gene>
    <name evidence="1" type="ORF">E7V67_005640</name>
</gene>
<name>A0ABZ1UPW0_9BURK</name>
<protein>
    <submittedName>
        <fullName evidence="1">TraB/GumN family protein</fullName>
    </submittedName>
</protein>
<keyword evidence="2" id="KW-1185">Reference proteome</keyword>
<dbReference type="PANTHER" id="PTHR40590:SF1">
    <property type="entry name" value="CYTOPLASMIC PROTEIN"/>
    <property type="match status" value="1"/>
</dbReference>
<accession>A0ABZ1UPW0</accession>
<dbReference type="InterPro" id="IPR047111">
    <property type="entry name" value="YbaP-like"/>
</dbReference>
<evidence type="ECO:0000313" key="1">
    <source>
        <dbReference type="EMBL" id="WUR14587.1"/>
    </source>
</evidence>
<evidence type="ECO:0000313" key="2">
    <source>
        <dbReference type="Proteomes" id="UP000321323"/>
    </source>
</evidence>
<dbReference type="PANTHER" id="PTHR40590">
    <property type="entry name" value="CYTOPLASMIC PROTEIN-RELATED"/>
    <property type="match status" value="1"/>
</dbReference>
<reference evidence="1 2" key="1">
    <citation type="journal article" date="2019" name="Int. J. Syst. Evol. Microbiol.">
        <title>The Draft Whole-Genome Sequence of the Antibiotic Producer Empedobacter haloabium ATCC 31962 Provides Indications for Its Taxonomic Reclassification.</title>
        <authorList>
            <person name="Miess H."/>
            <person name="Arlt P."/>
            <person name="Apel A.K."/>
            <person name="Weber T."/>
            <person name="Nieselt K."/>
            <person name="Hanssen F."/>
            <person name="Czemmel S."/>
            <person name="Nahnsen S."/>
            <person name="Gross H."/>
        </authorList>
    </citation>
    <scope>NUCLEOTIDE SEQUENCE [LARGE SCALE GENOMIC DNA]</scope>
    <source>
        <strain evidence="1 2">ATCC 31962</strain>
    </source>
</reference>
<organism evidence="1 2">
    <name type="scientific">[Empedobacter] haloabium</name>
    <dbReference type="NCBI Taxonomy" id="592317"/>
    <lineage>
        <taxon>Bacteria</taxon>
        <taxon>Pseudomonadati</taxon>
        <taxon>Pseudomonadota</taxon>
        <taxon>Betaproteobacteria</taxon>
        <taxon>Burkholderiales</taxon>
        <taxon>Oxalobacteraceae</taxon>
        <taxon>Telluria group</taxon>
        <taxon>Telluria group incertae sedis</taxon>
    </lineage>
</organism>
<sequence>MPRYLTFVIALFISWSANSMEMSIPKEVTSTVASAVPASAAAPIQLQAGPREAGPREAAPRRGTLYKVRHDGKTSYLFGTIHVGKQGFFPLEPEVTRALADSSALVLELDTRVHKPFEQALAKYGSYPPGDSITRHLSPRALTQLNKALARAGLALQNVAMYRPWLVANILVGTEIEKHGYHRSNGVEGFLLTAAVEQKKEVHELESADYQLSLFASLDDAQQERYLMENLEELENGRALQKSAGLIDAWSNADAARIDVMARELTSGDTVSATFMDRTLLGKRNPEMAAHIERIMQSDQVAFVGIGLLHLVGDNGIPALLRQRGYDVEKVY</sequence>
<proteinExistence type="predicted"/>
<dbReference type="Pfam" id="PF01963">
    <property type="entry name" value="TraB_PrgY_gumN"/>
    <property type="match status" value="1"/>
</dbReference>